<evidence type="ECO:0000313" key="3">
    <source>
        <dbReference type="Proteomes" id="UP001597187"/>
    </source>
</evidence>
<proteinExistence type="predicted"/>
<feature type="transmembrane region" description="Helical" evidence="1">
    <location>
        <begin position="112"/>
        <end position="136"/>
    </location>
</feature>
<keyword evidence="1" id="KW-0472">Membrane</keyword>
<evidence type="ECO:0000313" key="2">
    <source>
        <dbReference type="EMBL" id="MFD1513955.1"/>
    </source>
</evidence>
<keyword evidence="1" id="KW-1133">Transmembrane helix</keyword>
<feature type="transmembrane region" description="Helical" evidence="1">
    <location>
        <begin position="62"/>
        <end position="92"/>
    </location>
</feature>
<accession>A0ABD6AX61</accession>
<feature type="transmembrane region" description="Helical" evidence="1">
    <location>
        <begin position="22"/>
        <end position="55"/>
    </location>
</feature>
<gene>
    <name evidence="2" type="ORF">ACFSBT_11765</name>
</gene>
<sequence length="145" mass="15355">MSRTSTYSSTHAPTTRRVDSNWWQLVALAGAFFVLAYLVGLFVFVAVFASFLFGVAGGPPELLVGGFGLVFVVVAVFVLAGIVLGLLLPVALYYDAAAVDEAAVGWSPDPTLYAVVGVAGLFVQGLQPAVAFYYLYKRRQAVGTP</sequence>
<evidence type="ECO:0008006" key="4">
    <source>
        <dbReference type="Google" id="ProtNLM"/>
    </source>
</evidence>
<keyword evidence="3" id="KW-1185">Reference proteome</keyword>
<evidence type="ECO:0000256" key="1">
    <source>
        <dbReference type="SAM" id="Phobius"/>
    </source>
</evidence>
<organism evidence="2 3">
    <name type="scientific">Halomarina rubra</name>
    <dbReference type="NCBI Taxonomy" id="2071873"/>
    <lineage>
        <taxon>Archaea</taxon>
        <taxon>Methanobacteriati</taxon>
        <taxon>Methanobacteriota</taxon>
        <taxon>Stenosarchaea group</taxon>
        <taxon>Halobacteria</taxon>
        <taxon>Halobacteriales</taxon>
        <taxon>Natronomonadaceae</taxon>
        <taxon>Halomarina</taxon>
    </lineage>
</organism>
<dbReference type="Proteomes" id="UP001597187">
    <property type="component" value="Unassembled WGS sequence"/>
</dbReference>
<reference evidence="2 3" key="1">
    <citation type="journal article" date="2019" name="Int. J. Syst. Evol. Microbiol.">
        <title>The Global Catalogue of Microorganisms (GCM) 10K type strain sequencing project: providing services to taxonomists for standard genome sequencing and annotation.</title>
        <authorList>
            <consortium name="The Broad Institute Genomics Platform"/>
            <consortium name="The Broad Institute Genome Sequencing Center for Infectious Disease"/>
            <person name="Wu L."/>
            <person name="Ma J."/>
        </authorList>
    </citation>
    <scope>NUCLEOTIDE SEQUENCE [LARGE SCALE GENOMIC DNA]</scope>
    <source>
        <strain evidence="2 3">CGMCC 1.12563</strain>
    </source>
</reference>
<dbReference type="RefSeq" id="WP_250873914.1">
    <property type="nucleotide sequence ID" value="NZ_JALXFV010000005.1"/>
</dbReference>
<keyword evidence="1" id="KW-0812">Transmembrane</keyword>
<name>A0ABD6AX61_9EURY</name>
<dbReference type="EMBL" id="JBHUDC010000005">
    <property type="protein sequence ID" value="MFD1513955.1"/>
    <property type="molecule type" value="Genomic_DNA"/>
</dbReference>
<comment type="caution">
    <text evidence="2">The sequence shown here is derived from an EMBL/GenBank/DDBJ whole genome shotgun (WGS) entry which is preliminary data.</text>
</comment>
<protein>
    <recommendedName>
        <fullName evidence="4">Cox cluster protein</fullName>
    </recommendedName>
</protein>
<dbReference type="AlphaFoldDB" id="A0ABD6AX61"/>